<accession>A0A1F7TKW5</accession>
<dbReference type="Proteomes" id="UP000177885">
    <property type="component" value="Unassembled WGS sequence"/>
</dbReference>
<sequence>MAYVFVILKSAEIVAILALVLYARRRLGSRRLTTAFALTLALLFASTAFFGAEQGLLWQEWAKHLVFFASQAAFYAFVRMLIAHRRAMADERRDRPSAAALAPAFAARPLLEFVTREGLQHFASLPLFFVILAFVQAEKGVVPAGAFRRSLDLLLSGAFALALVHVAEFLVESQGAFPWLSGEPIEMLEFALVFCGLGLFALALRRLPSRV</sequence>
<protein>
    <submittedName>
        <fullName evidence="2">Uncharacterized protein</fullName>
    </submittedName>
</protein>
<feature type="transmembrane region" description="Helical" evidence="1">
    <location>
        <begin position="187"/>
        <end position="204"/>
    </location>
</feature>
<evidence type="ECO:0000256" key="1">
    <source>
        <dbReference type="SAM" id="Phobius"/>
    </source>
</evidence>
<dbReference type="AlphaFoldDB" id="A0A1F7TKW5"/>
<proteinExistence type="predicted"/>
<keyword evidence="1" id="KW-1133">Transmembrane helix</keyword>
<keyword evidence="1" id="KW-0472">Membrane</keyword>
<organism evidence="2 3">
    <name type="scientific">Candidatus Uhrbacteria bacterium RIFCSPHIGHO2_01_FULL_63_20</name>
    <dbReference type="NCBI Taxonomy" id="1802385"/>
    <lineage>
        <taxon>Bacteria</taxon>
        <taxon>Candidatus Uhriibacteriota</taxon>
    </lineage>
</organism>
<evidence type="ECO:0000313" key="2">
    <source>
        <dbReference type="EMBL" id="OGL66605.1"/>
    </source>
</evidence>
<dbReference type="STRING" id="1802385.A2856_02905"/>
<evidence type="ECO:0000313" key="3">
    <source>
        <dbReference type="Proteomes" id="UP000177885"/>
    </source>
</evidence>
<feature type="transmembrane region" description="Helical" evidence="1">
    <location>
        <begin position="6"/>
        <end position="23"/>
    </location>
</feature>
<keyword evidence="1" id="KW-0812">Transmembrane</keyword>
<reference evidence="2 3" key="1">
    <citation type="journal article" date="2016" name="Nat. Commun.">
        <title>Thousands of microbial genomes shed light on interconnected biogeochemical processes in an aquifer system.</title>
        <authorList>
            <person name="Anantharaman K."/>
            <person name="Brown C.T."/>
            <person name="Hug L.A."/>
            <person name="Sharon I."/>
            <person name="Castelle C.J."/>
            <person name="Probst A.J."/>
            <person name="Thomas B.C."/>
            <person name="Singh A."/>
            <person name="Wilkins M.J."/>
            <person name="Karaoz U."/>
            <person name="Brodie E.L."/>
            <person name="Williams K.H."/>
            <person name="Hubbard S.S."/>
            <person name="Banfield J.F."/>
        </authorList>
    </citation>
    <scope>NUCLEOTIDE SEQUENCE [LARGE SCALE GENOMIC DNA]</scope>
</reference>
<feature type="transmembrane region" description="Helical" evidence="1">
    <location>
        <begin position="64"/>
        <end position="84"/>
    </location>
</feature>
<comment type="caution">
    <text evidence="2">The sequence shown here is derived from an EMBL/GenBank/DDBJ whole genome shotgun (WGS) entry which is preliminary data.</text>
</comment>
<feature type="transmembrane region" description="Helical" evidence="1">
    <location>
        <begin position="150"/>
        <end position="167"/>
    </location>
</feature>
<gene>
    <name evidence="2" type="ORF">A2856_02905</name>
</gene>
<name>A0A1F7TKW5_9BACT</name>
<feature type="transmembrane region" description="Helical" evidence="1">
    <location>
        <begin position="35"/>
        <end position="52"/>
    </location>
</feature>
<dbReference type="EMBL" id="MGDT01000007">
    <property type="protein sequence ID" value="OGL66605.1"/>
    <property type="molecule type" value="Genomic_DNA"/>
</dbReference>